<dbReference type="Gene3D" id="1.10.10.10">
    <property type="entry name" value="Winged helix-like DNA-binding domain superfamily/Winged helix DNA-binding domain"/>
    <property type="match status" value="1"/>
</dbReference>
<protein>
    <submittedName>
        <fullName evidence="5">FadR family transcriptional regulator</fullName>
    </submittedName>
</protein>
<dbReference type="Pfam" id="PF00392">
    <property type="entry name" value="GntR"/>
    <property type="match status" value="1"/>
</dbReference>
<dbReference type="InterPro" id="IPR008920">
    <property type="entry name" value="TF_FadR/GntR_C"/>
</dbReference>
<proteinExistence type="predicted"/>
<dbReference type="Gene3D" id="1.20.120.530">
    <property type="entry name" value="GntR ligand-binding domain-like"/>
    <property type="match status" value="1"/>
</dbReference>
<dbReference type="InterPro" id="IPR036390">
    <property type="entry name" value="WH_DNA-bd_sf"/>
</dbReference>
<dbReference type="PROSITE" id="PS50949">
    <property type="entry name" value="HTH_GNTR"/>
    <property type="match status" value="1"/>
</dbReference>
<dbReference type="InterPro" id="IPR036388">
    <property type="entry name" value="WH-like_DNA-bd_sf"/>
</dbReference>
<organism evidence="5 6">
    <name type="scientific">Siminovitchia acidinfaciens</name>
    <dbReference type="NCBI Taxonomy" id="2321395"/>
    <lineage>
        <taxon>Bacteria</taxon>
        <taxon>Bacillati</taxon>
        <taxon>Bacillota</taxon>
        <taxon>Bacilli</taxon>
        <taxon>Bacillales</taxon>
        <taxon>Bacillaceae</taxon>
        <taxon>Siminovitchia</taxon>
    </lineage>
</organism>
<dbReference type="AlphaFoldDB" id="A0A429Y6V2"/>
<keyword evidence="3" id="KW-0804">Transcription</keyword>
<dbReference type="InterPro" id="IPR000524">
    <property type="entry name" value="Tscrpt_reg_HTH_GntR"/>
</dbReference>
<dbReference type="SUPFAM" id="SSF46785">
    <property type="entry name" value="Winged helix' DNA-binding domain"/>
    <property type="match status" value="1"/>
</dbReference>
<evidence type="ECO:0000259" key="4">
    <source>
        <dbReference type="PROSITE" id="PS50949"/>
    </source>
</evidence>
<dbReference type="GO" id="GO:0003700">
    <property type="term" value="F:DNA-binding transcription factor activity"/>
    <property type="evidence" value="ECO:0007669"/>
    <property type="project" value="InterPro"/>
</dbReference>
<reference evidence="5" key="1">
    <citation type="submission" date="2018-12" db="EMBL/GenBank/DDBJ databases">
        <authorList>
            <person name="Sun L."/>
            <person name="Chen Z."/>
        </authorList>
    </citation>
    <scope>NUCLEOTIDE SEQUENCE [LARGE SCALE GENOMIC DNA]</scope>
    <source>
        <strain evidence="5">3-2-2</strain>
    </source>
</reference>
<keyword evidence="6" id="KW-1185">Reference proteome</keyword>
<dbReference type="PANTHER" id="PTHR43537:SF5">
    <property type="entry name" value="UXU OPERON TRANSCRIPTIONAL REGULATOR"/>
    <property type="match status" value="1"/>
</dbReference>
<feature type="domain" description="HTH gntR-type" evidence="4">
    <location>
        <begin position="9"/>
        <end position="79"/>
    </location>
</feature>
<accession>A0A429Y6V2</accession>
<evidence type="ECO:0000313" key="5">
    <source>
        <dbReference type="EMBL" id="RST77187.1"/>
    </source>
</evidence>
<evidence type="ECO:0000256" key="2">
    <source>
        <dbReference type="ARBA" id="ARBA00023125"/>
    </source>
</evidence>
<dbReference type="InterPro" id="IPR011711">
    <property type="entry name" value="GntR_C"/>
</dbReference>
<dbReference type="EMBL" id="QYTV02000001">
    <property type="protein sequence ID" value="RST77187.1"/>
    <property type="molecule type" value="Genomic_DNA"/>
</dbReference>
<dbReference type="SMART" id="SM00895">
    <property type="entry name" value="FCD"/>
    <property type="match status" value="1"/>
</dbReference>
<dbReference type="CDD" id="cd07377">
    <property type="entry name" value="WHTH_GntR"/>
    <property type="match status" value="1"/>
</dbReference>
<dbReference type="RefSeq" id="WP_126046944.1">
    <property type="nucleotide sequence ID" value="NZ_QYTV02000001.1"/>
</dbReference>
<dbReference type="GO" id="GO:0003677">
    <property type="term" value="F:DNA binding"/>
    <property type="evidence" value="ECO:0007669"/>
    <property type="project" value="UniProtKB-KW"/>
</dbReference>
<evidence type="ECO:0000313" key="6">
    <source>
        <dbReference type="Proteomes" id="UP000287156"/>
    </source>
</evidence>
<sequence>MAFKNKKILTLSEQISEHIKEAIISGSLKKGDKLPPEQELADQFEVSRPTIRDAIKLLSASKLVTTRSGAKGGHFVSEISPDSFISDFSDYLSLSLGLKGVTFDELMEFRKIIEVQSCILASQRRTEEDLIKLKKILPEINTPLSDFEYFQQDFEFHRAIAAATHNPLFIITVESITNVLNLFRSLHLNESLKQNLAIELSDIYSAIEQQDKKMAQEKMYYHINHYENTLPTNAEKALQPLLLE</sequence>
<gene>
    <name evidence="5" type="ORF">D4T97_001430</name>
</gene>
<evidence type="ECO:0000256" key="3">
    <source>
        <dbReference type="ARBA" id="ARBA00023163"/>
    </source>
</evidence>
<dbReference type="Proteomes" id="UP000287156">
    <property type="component" value="Unassembled WGS sequence"/>
</dbReference>
<dbReference type="OrthoDB" id="9782299at2"/>
<dbReference type="Pfam" id="PF07729">
    <property type="entry name" value="FCD"/>
    <property type="match status" value="1"/>
</dbReference>
<keyword evidence="2" id="KW-0238">DNA-binding</keyword>
<dbReference type="PANTHER" id="PTHR43537">
    <property type="entry name" value="TRANSCRIPTIONAL REGULATOR, GNTR FAMILY"/>
    <property type="match status" value="1"/>
</dbReference>
<name>A0A429Y6V2_9BACI</name>
<dbReference type="PRINTS" id="PR00035">
    <property type="entry name" value="HTHGNTR"/>
</dbReference>
<comment type="caution">
    <text evidence="5">The sequence shown here is derived from an EMBL/GenBank/DDBJ whole genome shotgun (WGS) entry which is preliminary data.</text>
</comment>
<dbReference type="SMART" id="SM00345">
    <property type="entry name" value="HTH_GNTR"/>
    <property type="match status" value="1"/>
</dbReference>
<keyword evidence="1" id="KW-0805">Transcription regulation</keyword>
<dbReference type="SUPFAM" id="SSF48008">
    <property type="entry name" value="GntR ligand-binding domain-like"/>
    <property type="match status" value="1"/>
</dbReference>
<evidence type="ECO:0000256" key="1">
    <source>
        <dbReference type="ARBA" id="ARBA00023015"/>
    </source>
</evidence>